<organism evidence="2 3">
    <name type="scientific">Hibiscus trionum</name>
    <name type="common">Flower of an hour</name>
    <dbReference type="NCBI Taxonomy" id="183268"/>
    <lineage>
        <taxon>Eukaryota</taxon>
        <taxon>Viridiplantae</taxon>
        <taxon>Streptophyta</taxon>
        <taxon>Embryophyta</taxon>
        <taxon>Tracheophyta</taxon>
        <taxon>Spermatophyta</taxon>
        <taxon>Magnoliopsida</taxon>
        <taxon>eudicotyledons</taxon>
        <taxon>Gunneridae</taxon>
        <taxon>Pentapetalae</taxon>
        <taxon>rosids</taxon>
        <taxon>malvids</taxon>
        <taxon>Malvales</taxon>
        <taxon>Malvaceae</taxon>
        <taxon>Malvoideae</taxon>
        <taxon>Hibiscus</taxon>
    </lineage>
</organism>
<keyword evidence="3" id="KW-1185">Reference proteome</keyword>
<evidence type="ECO:0000313" key="2">
    <source>
        <dbReference type="EMBL" id="GMI70336.1"/>
    </source>
</evidence>
<dbReference type="Proteomes" id="UP001165190">
    <property type="component" value="Unassembled WGS sequence"/>
</dbReference>
<name>A0A9W7H485_HIBTR</name>
<dbReference type="PANTHER" id="PTHR16008">
    <property type="entry name" value="F-BOX ONLY PROTEIN 4"/>
    <property type="match status" value="1"/>
</dbReference>
<dbReference type="PANTHER" id="PTHR16008:SF4">
    <property type="entry name" value="F-BOX ONLY PROTEIN 4"/>
    <property type="match status" value="1"/>
</dbReference>
<reference evidence="2" key="1">
    <citation type="submission" date="2023-05" db="EMBL/GenBank/DDBJ databases">
        <title>Genome and transcriptome analyses reveal genes involved in the formation of fine ridges on petal epidermal cells in Hibiscus trionum.</title>
        <authorList>
            <person name="Koshimizu S."/>
            <person name="Masuda S."/>
            <person name="Ishii T."/>
            <person name="Shirasu K."/>
            <person name="Hoshino A."/>
            <person name="Arita M."/>
        </authorList>
    </citation>
    <scope>NUCLEOTIDE SEQUENCE</scope>
    <source>
        <strain evidence="2">Hamamatsu line</strain>
    </source>
</reference>
<accession>A0A9W7H485</accession>
<dbReference type="AlphaFoldDB" id="A0A9W7H485"/>
<comment type="caution">
    <text evidence="2">The sequence shown here is derived from an EMBL/GenBank/DDBJ whole genome shotgun (WGS) entry which is preliminary data.</text>
</comment>
<evidence type="ECO:0000259" key="1">
    <source>
        <dbReference type="Pfam" id="PF00646"/>
    </source>
</evidence>
<dbReference type="InterPro" id="IPR001810">
    <property type="entry name" value="F-box_dom"/>
</dbReference>
<dbReference type="InterPro" id="IPR039588">
    <property type="entry name" value="FBXO4"/>
</dbReference>
<dbReference type="GO" id="GO:0000209">
    <property type="term" value="P:protein polyubiquitination"/>
    <property type="evidence" value="ECO:0007669"/>
    <property type="project" value="TreeGrafter"/>
</dbReference>
<dbReference type="OrthoDB" id="3219396at2759"/>
<gene>
    <name evidence="2" type="ORF">HRI_000702900</name>
</gene>
<dbReference type="Pfam" id="PF00646">
    <property type="entry name" value="F-box"/>
    <property type="match status" value="1"/>
</dbReference>
<dbReference type="EMBL" id="BSYR01000008">
    <property type="protein sequence ID" value="GMI70336.1"/>
    <property type="molecule type" value="Genomic_DNA"/>
</dbReference>
<evidence type="ECO:0000313" key="3">
    <source>
        <dbReference type="Proteomes" id="UP001165190"/>
    </source>
</evidence>
<dbReference type="GO" id="GO:0031146">
    <property type="term" value="P:SCF-dependent proteasomal ubiquitin-dependent protein catabolic process"/>
    <property type="evidence" value="ECO:0007669"/>
    <property type="project" value="InterPro"/>
</dbReference>
<protein>
    <recommendedName>
        <fullName evidence="1">F-box domain-containing protein</fullName>
    </recommendedName>
</protein>
<feature type="domain" description="F-box" evidence="1">
    <location>
        <begin position="11"/>
        <end position="49"/>
    </location>
</feature>
<dbReference type="Gene3D" id="1.20.1280.50">
    <property type="match status" value="1"/>
</dbReference>
<dbReference type="InterPro" id="IPR036047">
    <property type="entry name" value="F-box-like_dom_sf"/>
</dbReference>
<dbReference type="SUPFAM" id="SSF81383">
    <property type="entry name" value="F-box domain"/>
    <property type="match status" value="1"/>
</dbReference>
<sequence length="243" mass="28227">MNQSDYTYSSIHNDVALKIASSLTVPDLSSLSCCSRVWREIWGSDCVWEPLFKQRWPLLYEGIMKDPNFKGWKGFYIKQHKEMRDQAESVIKFVEQCSKSESLQVKDHLKAVECLKSMRFGFKDVQMLLFKPKLNVLLNLVGLHYCLNILRVPASDVKEALESSNISDRQVHVKWWKLGRWFYGFRMRDEFHSRCLSLVDLATLKDDTDVLGVLHRGAIHEVLQVQISIVNSTSSLWLIQNSQ</sequence>
<dbReference type="GO" id="GO:0019005">
    <property type="term" value="C:SCF ubiquitin ligase complex"/>
    <property type="evidence" value="ECO:0007669"/>
    <property type="project" value="TreeGrafter"/>
</dbReference>
<proteinExistence type="predicted"/>